<accession>A0ABU0FDL1</accession>
<proteinExistence type="predicted"/>
<organism evidence="2 3">
    <name type="scientific">Labrys monachus</name>
    <dbReference type="NCBI Taxonomy" id="217067"/>
    <lineage>
        <taxon>Bacteria</taxon>
        <taxon>Pseudomonadati</taxon>
        <taxon>Pseudomonadota</taxon>
        <taxon>Alphaproteobacteria</taxon>
        <taxon>Hyphomicrobiales</taxon>
        <taxon>Xanthobacteraceae</taxon>
        <taxon>Labrys</taxon>
    </lineage>
</organism>
<evidence type="ECO:0000313" key="3">
    <source>
        <dbReference type="Proteomes" id="UP001237448"/>
    </source>
</evidence>
<dbReference type="Gene3D" id="1.20.5.340">
    <property type="match status" value="1"/>
</dbReference>
<reference evidence="2 3" key="1">
    <citation type="submission" date="2023-07" db="EMBL/GenBank/DDBJ databases">
        <title>Genomic Encyclopedia of Type Strains, Phase IV (KMG-IV): sequencing the most valuable type-strain genomes for metagenomic binning, comparative biology and taxonomic classification.</title>
        <authorList>
            <person name="Goeker M."/>
        </authorList>
    </citation>
    <scope>NUCLEOTIDE SEQUENCE [LARGE SCALE GENOMIC DNA]</scope>
    <source>
        <strain evidence="2 3">DSM 5896</strain>
    </source>
</reference>
<evidence type="ECO:0000256" key="1">
    <source>
        <dbReference type="SAM" id="Coils"/>
    </source>
</evidence>
<feature type="coiled-coil region" evidence="1">
    <location>
        <begin position="60"/>
        <end position="108"/>
    </location>
</feature>
<keyword evidence="3" id="KW-1185">Reference proteome</keyword>
<gene>
    <name evidence="2" type="ORF">J3R73_002489</name>
</gene>
<name>A0ABU0FDL1_9HYPH</name>
<sequence length="114" mass="12889">MTPSAEGLTKAARRAANSASKSLPMWVLVDVPPDLRYVFAMNDEPDSLILRMLCRMDAKLDRMVEDLGDLKTRVGNLETEVAHVHVQMTGLSVRIDRIEGRLDRIERRLDLVES</sequence>
<dbReference type="Proteomes" id="UP001237448">
    <property type="component" value="Unassembled WGS sequence"/>
</dbReference>
<comment type="caution">
    <text evidence="2">The sequence shown here is derived from an EMBL/GenBank/DDBJ whole genome shotgun (WGS) entry which is preliminary data.</text>
</comment>
<dbReference type="EMBL" id="JAUSVK010000001">
    <property type="protein sequence ID" value="MDQ0392697.1"/>
    <property type="molecule type" value="Genomic_DNA"/>
</dbReference>
<evidence type="ECO:0000313" key="2">
    <source>
        <dbReference type="EMBL" id="MDQ0392697.1"/>
    </source>
</evidence>
<protein>
    <submittedName>
        <fullName evidence="2">Uncharacterized protein</fullName>
    </submittedName>
</protein>
<keyword evidence="1" id="KW-0175">Coiled coil</keyword>